<sequence>MATHKVMVKVLSILFLFFGLQLAVASENTSSKVLSEKVNVLRSQYGMAHIEATSLYGLAYGNAYAQAQDHICILADGYLRNRGQRAEYLGPDRLLNDNAHVISDFGYRILDVYGRTQRHYSELSDDTQALAEGFAAGYNRFLAEVNLGHEKLGKECLGASWVMPIDAVDVVAGILSLGIQSSSGRFVPAFVQAHPGEQDEWRPYLVKNMVRNSWEMNLVQTDFSIPEHQQGSNGWALGKEKTKNSRGIVMANPHFPFNGNFRFWANQATVTDRINAMGASIIGFPGPINIGFNDSLAWTHTFSAAKHAVFYRLSLKPNDKLSYELDGQWQTIESRDIDIQVKIGNGTQTLRKTVFYTDIGIVIEDSKRFPWDDQFVYVLKDANLDSFDSIDHWLAMNEADDLAEFKQTFQDLDGMMFNNTLMADKDGNTFYIDDSNVPLLSSKAITFLKTDPISANTFARSGLIVLPAKERSFIFNAEVEFEHAPQLERNDYVQNSNDSYWLTNALEPLVEHSPLYGKFAVMQSMRTRLSLDMLSNRAGQDGKFTIAEVEHALLDNSTFFSRFKSDLQTACILFACQVAGNVDAACRAVTLWDGMFNLDSKAAHLINELVYMIDLEADFNVKFDSKDPINTPRDLVKNSDILKRLAVAAELVTSAGFALDAKWGDVQYLQKDTRRIRWPGATHHVGGFNIYAASNHMDMTSFSPSVRAGVNNPLTKAPTWSGLNQDGIPVHFGSSWMMVVGFESTGPKARGLLSFSQSTLAGSKHFTDQSLQYSQMQQLIDLPYRREDLAKQLKSKITLKIEKD</sequence>
<evidence type="ECO:0000256" key="3">
    <source>
        <dbReference type="ARBA" id="ARBA00022801"/>
    </source>
</evidence>
<dbReference type="Gene3D" id="2.30.120.10">
    <property type="match status" value="1"/>
</dbReference>
<keyword evidence="3" id="KW-0378">Hydrolase</keyword>
<dbReference type="Gene3D" id="1.10.1400.10">
    <property type="match status" value="1"/>
</dbReference>
<dbReference type="Gene3D" id="3.60.20.10">
    <property type="entry name" value="Glutamine Phosphoribosylpyrophosphate, subunit 1, domain 1"/>
    <property type="match status" value="1"/>
</dbReference>
<dbReference type="InterPro" id="IPR023343">
    <property type="entry name" value="Penicillin_amidase_dom1"/>
</dbReference>
<name>A0ABR9EFQ6_9GAMM</name>
<evidence type="ECO:0000256" key="2">
    <source>
        <dbReference type="ARBA" id="ARBA00022729"/>
    </source>
</evidence>
<comment type="caution">
    <text evidence="6">The sequence shown here is derived from an EMBL/GenBank/DDBJ whole genome shotgun (WGS) entry which is preliminary data.</text>
</comment>
<dbReference type="Proteomes" id="UP000615755">
    <property type="component" value="Unassembled WGS sequence"/>
</dbReference>
<comment type="similarity">
    <text evidence="1">Belongs to the peptidase S45 family.</text>
</comment>
<evidence type="ECO:0000313" key="7">
    <source>
        <dbReference type="Proteomes" id="UP000615755"/>
    </source>
</evidence>
<evidence type="ECO:0000256" key="4">
    <source>
        <dbReference type="ARBA" id="ARBA00023145"/>
    </source>
</evidence>
<proteinExistence type="inferred from homology"/>
<dbReference type="Gene3D" id="1.10.439.10">
    <property type="entry name" value="Penicillin Amidohydrolase, domain 1"/>
    <property type="match status" value="1"/>
</dbReference>
<reference evidence="6 7" key="1">
    <citation type="submission" date="2015-03" db="EMBL/GenBank/DDBJ databases">
        <title>Genome sequence of Pseudoalteromonas aurantia.</title>
        <authorList>
            <person name="Xie B.-B."/>
            <person name="Rong J.-C."/>
            <person name="Qin Q.-L."/>
            <person name="Zhang Y.-Z."/>
        </authorList>
    </citation>
    <scope>NUCLEOTIDE SEQUENCE [LARGE SCALE GENOMIC DNA]</scope>
    <source>
        <strain evidence="6 7">208</strain>
    </source>
</reference>
<dbReference type="SUPFAM" id="SSF56235">
    <property type="entry name" value="N-terminal nucleophile aminohydrolases (Ntn hydrolases)"/>
    <property type="match status" value="1"/>
</dbReference>
<organism evidence="6 7">
    <name type="scientific">Pseudoalteromonas aurantia 208</name>
    <dbReference type="NCBI Taxonomy" id="1314867"/>
    <lineage>
        <taxon>Bacteria</taxon>
        <taxon>Pseudomonadati</taxon>
        <taxon>Pseudomonadota</taxon>
        <taxon>Gammaproteobacteria</taxon>
        <taxon>Alteromonadales</taxon>
        <taxon>Pseudoalteromonadaceae</taxon>
        <taxon>Pseudoalteromonas</taxon>
    </lineage>
</organism>
<protein>
    <submittedName>
        <fullName evidence="6">Acyl-homoserine-lactone acylase</fullName>
    </submittedName>
</protein>
<keyword evidence="4" id="KW-0865">Zymogen</keyword>
<dbReference type="EMBL" id="AQGV01000014">
    <property type="protein sequence ID" value="MBE0369831.1"/>
    <property type="molecule type" value="Genomic_DNA"/>
</dbReference>
<dbReference type="InterPro" id="IPR043147">
    <property type="entry name" value="Penicillin_amidase_A-knob"/>
</dbReference>
<dbReference type="Pfam" id="PF01804">
    <property type="entry name" value="Penicil_amidase"/>
    <property type="match status" value="1"/>
</dbReference>
<dbReference type="InterPro" id="IPR043146">
    <property type="entry name" value="Penicillin_amidase_N_B-knob"/>
</dbReference>
<dbReference type="PANTHER" id="PTHR34218">
    <property type="entry name" value="PEPTIDASE S45 PENICILLIN AMIDASE"/>
    <property type="match status" value="1"/>
</dbReference>
<keyword evidence="7" id="KW-1185">Reference proteome</keyword>
<feature type="signal peptide" evidence="5">
    <location>
        <begin position="1"/>
        <end position="25"/>
    </location>
</feature>
<dbReference type="InterPro" id="IPR002692">
    <property type="entry name" value="S45"/>
</dbReference>
<dbReference type="RefSeq" id="WP_192509030.1">
    <property type="nucleotide sequence ID" value="NZ_AQGV01000014.1"/>
</dbReference>
<dbReference type="InterPro" id="IPR029055">
    <property type="entry name" value="Ntn_hydrolases_N"/>
</dbReference>
<accession>A0ABR9EFQ6</accession>
<dbReference type="PANTHER" id="PTHR34218:SF3">
    <property type="entry name" value="ACYL-HOMOSERINE LACTONE ACYLASE PVDQ"/>
    <property type="match status" value="1"/>
</dbReference>
<evidence type="ECO:0000256" key="5">
    <source>
        <dbReference type="SAM" id="SignalP"/>
    </source>
</evidence>
<evidence type="ECO:0000313" key="6">
    <source>
        <dbReference type="EMBL" id="MBE0369831.1"/>
    </source>
</evidence>
<keyword evidence="2 5" id="KW-0732">Signal</keyword>
<feature type="chain" id="PRO_5047013617" evidence="5">
    <location>
        <begin position="26"/>
        <end position="804"/>
    </location>
</feature>
<gene>
    <name evidence="6" type="primary">pvdQ</name>
    <name evidence="6" type="ORF">PAUR_a4413</name>
</gene>
<evidence type="ECO:0000256" key="1">
    <source>
        <dbReference type="ARBA" id="ARBA00006586"/>
    </source>
</evidence>